<dbReference type="GO" id="GO:0030695">
    <property type="term" value="F:GTPase regulator activity"/>
    <property type="evidence" value="ECO:0007669"/>
    <property type="project" value="UniProtKB-ARBA"/>
</dbReference>
<evidence type="ECO:0000256" key="1">
    <source>
        <dbReference type="ARBA" id="ARBA00022723"/>
    </source>
</evidence>
<dbReference type="GO" id="GO:0003712">
    <property type="term" value="F:transcription coregulator activity"/>
    <property type="evidence" value="ECO:0007669"/>
    <property type="project" value="TreeGrafter"/>
</dbReference>
<dbReference type="SMART" id="SM00132">
    <property type="entry name" value="LIM"/>
    <property type="match status" value="2"/>
</dbReference>
<dbReference type="CDD" id="cd08368">
    <property type="entry name" value="LIM"/>
    <property type="match status" value="1"/>
</dbReference>
<dbReference type="Proteomes" id="UP000593566">
    <property type="component" value="Unassembled WGS sequence"/>
</dbReference>
<dbReference type="GO" id="GO:0005634">
    <property type="term" value="C:nucleus"/>
    <property type="evidence" value="ECO:0007669"/>
    <property type="project" value="TreeGrafter"/>
</dbReference>
<dbReference type="SUPFAM" id="SSF57716">
    <property type="entry name" value="Glucocorticoid receptor-like (DNA-binding domain)"/>
    <property type="match status" value="1"/>
</dbReference>
<dbReference type="PROSITE" id="PS50023">
    <property type="entry name" value="LIM_DOMAIN_2"/>
    <property type="match status" value="2"/>
</dbReference>
<evidence type="ECO:0000259" key="7">
    <source>
        <dbReference type="PROSITE" id="PS50023"/>
    </source>
</evidence>
<organism evidence="8 9">
    <name type="scientific">Letharia lupina</name>
    <dbReference type="NCBI Taxonomy" id="560253"/>
    <lineage>
        <taxon>Eukaryota</taxon>
        <taxon>Fungi</taxon>
        <taxon>Dikarya</taxon>
        <taxon>Ascomycota</taxon>
        <taxon>Pezizomycotina</taxon>
        <taxon>Lecanoromycetes</taxon>
        <taxon>OSLEUM clade</taxon>
        <taxon>Lecanoromycetidae</taxon>
        <taxon>Lecanorales</taxon>
        <taxon>Lecanorineae</taxon>
        <taxon>Parmeliaceae</taxon>
        <taxon>Letharia</taxon>
    </lineage>
</organism>
<dbReference type="InterPro" id="IPR001781">
    <property type="entry name" value="Znf_LIM"/>
</dbReference>
<feature type="compositionally biased region" description="Polar residues" evidence="6">
    <location>
        <begin position="522"/>
        <end position="531"/>
    </location>
</feature>
<feature type="region of interest" description="Disordered" evidence="6">
    <location>
        <begin position="522"/>
        <end position="600"/>
    </location>
</feature>
<evidence type="ECO:0000313" key="9">
    <source>
        <dbReference type="Proteomes" id="UP000593566"/>
    </source>
</evidence>
<feature type="compositionally biased region" description="Polar residues" evidence="6">
    <location>
        <begin position="250"/>
        <end position="280"/>
    </location>
</feature>
<dbReference type="RefSeq" id="XP_037150624.1">
    <property type="nucleotide sequence ID" value="XM_037292971.1"/>
</dbReference>
<evidence type="ECO:0000256" key="4">
    <source>
        <dbReference type="ARBA" id="ARBA00023038"/>
    </source>
</evidence>
<feature type="compositionally biased region" description="Polar residues" evidence="6">
    <location>
        <begin position="553"/>
        <end position="577"/>
    </location>
</feature>
<evidence type="ECO:0000256" key="6">
    <source>
        <dbReference type="SAM" id="MobiDB-lite"/>
    </source>
</evidence>
<proteinExistence type="predicted"/>
<name>A0A8H6CD22_9LECA</name>
<feature type="region of interest" description="Disordered" evidence="6">
    <location>
        <begin position="208"/>
        <end position="354"/>
    </location>
</feature>
<reference evidence="8 9" key="1">
    <citation type="journal article" date="2020" name="Genomics">
        <title>Complete, high-quality genomes from long-read metagenomic sequencing of two wolf lichen thalli reveals enigmatic genome architecture.</title>
        <authorList>
            <person name="McKenzie S.K."/>
            <person name="Walston R.F."/>
            <person name="Allen J.L."/>
        </authorList>
    </citation>
    <scope>NUCLEOTIDE SEQUENCE [LARGE SCALE GENOMIC DNA]</scope>
    <source>
        <strain evidence="8">WasteWater1</strain>
    </source>
</reference>
<feature type="region of interest" description="Disordered" evidence="6">
    <location>
        <begin position="102"/>
        <end position="132"/>
    </location>
</feature>
<gene>
    <name evidence="8" type="ORF">HO133_002044</name>
</gene>
<feature type="compositionally biased region" description="Polar residues" evidence="6">
    <location>
        <begin position="151"/>
        <end position="177"/>
    </location>
</feature>
<evidence type="ECO:0000256" key="5">
    <source>
        <dbReference type="PROSITE-ProRule" id="PRU00125"/>
    </source>
</evidence>
<comment type="caution">
    <text evidence="8">The sequence shown here is derived from an EMBL/GenBank/DDBJ whole genome shotgun (WGS) entry which is preliminary data.</text>
</comment>
<dbReference type="EMBL" id="JACCJB010000014">
    <property type="protein sequence ID" value="KAF6221189.1"/>
    <property type="molecule type" value="Genomic_DNA"/>
</dbReference>
<keyword evidence="9" id="KW-1185">Reference proteome</keyword>
<feature type="compositionally biased region" description="Pro residues" evidence="6">
    <location>
        <begin position="580"/>
        <end position="589"/>
    </location>
</feature>
<keyword evidence="4 5" id="KW-0440">LIM domain</keyword>
<feature type="compositionally biased region" description="Low complexity" evidence="6">
    <location>
        <begin position="451"/>
        <end position="464"/>
    </location>
</feature>
<dbReference type="Pfam" id="PF00412">
    <property type="entry name" value="LIM"/>
    <property type="match status" value="2"/>
</dbReference>
<dbReference type="PANTHER" id="PTHR24205">
    <property type="entry name" value="FOUR AND A HALF LIM DOMAINS PROTEIN"/>
    <property type="match status" value="1"/>
</dbReference>
<keyword evidence="2" id="KW-0677">Repeat</keyword>
<feature type="region of interest" description="Disordered" evidence="6">
    <location>
        <begin position="368"/>
        <end position="417"/>
    </location>
</feature>
<dbReference type="FunFam" id="2.10.110.10:FF:000105">
    <property type="entry name" value="Similar to LIM domain-containing protein"/>
    <property type="match status" value="1"/>
</dbReference>
<accession>A0A8H6CD22</accession>
<sequence>MANTTRASGFLPSIKCSNCNVEIPISMMGDHVCSQAPPLPSSRLHALNGPFAPTTLKHTMGAPLSRPQKPIPPRLNAAATFDSILQADQHLPESMAVHTARSASPAIHSNGTKSPFRMPLLRSSTSPLPSRPVSPVLPMPQDCAFPPFPTARSQSTTPTTPLESSFNFPSRSGSPQEQIGAVARHAPLNSPASGGGILMQRMNGIAPGPFNLRENGDFNPSGHRKSPSMGSSRDFVRTSRSASPKRHVQRPSTSSSNYTRNPSLSSISAGPRSLSNQGTTEVPVIPSMPRPYFQDKSDGSAHVPLPSFDFGSFGHEDRSHTLPKNDRDAAPFKSRPKMDKTHSEPSVHSHKPRPSVAVAAMQPLCEIGSTSSFKPSRSVRGRAVSPAVGQTGPEQSVNHHATESRDDRRLGDAPPVPMPAQAAEILVHDNPNHKPHESTSSNESYGSGAKSGSSVSTPHESTSSNESYSFGMKGDSSRSSPPLNELPKHGNAHASGDNQASSMFKGFVFGVEEPIPMQYEQTAGHLQSSRMESPAPLRPMKATFPPHEDGSVRNRSSATSPDEYTVSSFAPQMNNLRVSPAPPAHPRYPNPSARRPSPANKGNCRGCGAFIQGKSVSSADGRLTGRYHKQCFVCQTCQRPFPTADFYVMNNQPYCARHYHELNDSLCTNCDRGIEGQYLETELQQKFHPYCFSCQDCHLILRDDYFEFNGKTLCEQHAFGAARTSTPSSLGPGRRFPERRTTRLMMM</sequence>
<dbReference type="PANTHER" id="PTHR24205:SF16">
    <property type="entry name" value="GH01042P-RELATED"/>
    <property type="match status" value="1"/>
</dbReference>
<keyword evidence="3 5" id="KW-0862">Zinc</keyword>
<keyword evidence="1 5" id="KW-0479">Metal-binding</keyword>
<feature type="compositionally biased region" description="Low complexity" evidence="6">
    <location>
        <begin position="118"/>
        <end position="128"/>
    </location>
</feature>
<dbReference type="GeneID" id="59330458"/>
<evidence type="ECO:0000256" key="3">
    <source>
        <dbReference type="ARBA" id="ARBA00022833"/>
    </source>
</evidence>
<feature type="region of interest" description="Disordered" evidence="6">
    <location>
        <begin position="430"/>
        <end position="499"/>
    </location>
</feature>
<dbReference type="AlphaFoldDB" id="A0A8H6CD22"/>
<feature type="domain" description="LIM zinc-binding" evidence="7">
    <location>
        <begin position="602"/>
        <end position="665"/>
    </location>
</feature>
<feature type="compositionally biased region" description="Basic and acidic residues" evidence="6">
    <location>
        <begin position="314"/>
        <end position="347"/>
    </location>
</feature>
<feature type="compositionally biased region" description="Basic and acidic residues" evidence="6">
    <location>
        <begin position="400"/>
        <end position="411"/>
    </location>
</feature>
<feature type="region of interest" description="Disordered" evidence="6">
    <location>
        <begin position="148"/>
        <end position="178"/>
    </location>
</feature>
<dbReference type="Gene3D" id="2.10.110.10">
    <property type="entry name" value="Cysteine Rich Protein"/>
    <property type="match status" value="2"/>
</dbReference>
<dbReference type="PROSITE" id="PS00478">
    <property type="entry name" value="LIM_DOMAIN_1"/>
    <property type="match status" value="1"/>
</dbReference>
<evidence type="ECO:0000256" key="2">
    <source>
        <dbReference type="ARBA" id="ARBA00022737"/>
    </source>
</evidence>
<dbReference type="CDD" id="cd09397">
    <property type="entry name" value="LIM1_UF1"/>
    <property type="match status" value="1"/>
</dbReference>
<protein>
    <recommendedName>
        <fullName evidence="7">LIM zinc-binding domain-containing protein</fullName>
    </recommendedName>
</protein>
<feature type="domain" description="LIM zinc-binding" evidence="7">
    <location>
        <begin position="666"/>
        <end position="725"/>
    </location>
</feature>
<evidence type="ECO:0000313" key="8">
    <source>
        <dbReference type="EMBL" id="KAF6221189.1"/>
    </source>
</evidence>
<dbReference type="GO" id="GO:0046872">
    <property type="term" value="F:metal ion binding"/>
    <property type="evidence" value="ECO:0007669"/>
    <property type="project" value="UniProtKB-KW"/>
</dbReference>